<dbReference type="PANTHER" id="PTHR10983">
    <property type="entry name" value="1-ACYLGLYCEROL-3-PHOSPHATE ACYLTRANSFERASE-RELATED"/>
    <property type="match status" value="1"/>
</dbReference>
<dbReference type="EMBL" id="CANTUO010000003">
    <property type="protein sequence ID" value="CAI5758712.1"/>
    <property type="molecule type" value="Genomic_DNA"/>
</dbReference>
<keyword evidence="1" id="KW-1133">Transmembrane helix</keyword>
<dbReference type="OrthoDB" id="189226at2759"/>
<comment type="caution">
    <text evidence="2">The sequence shown here is derived from an EMBL/GenBank/DDBJ whole genome shotgun (WGS) entry which is preliminary data.</text>
</comment>
<dbReference type="AlphaFoldDB" id="A0A9W4XAU5"/>
<evidence type="ECO:0000313" key="2">
    <source>
        <dbReference type="EMBL" id="CAI5758712.1"/>
    </source>
</evidence>
<proteinExistence type="predicted"/>
<evidence type="ECO:0000256" key="1">
    <source>
        <dbReference type="SAM" id="Phobius"/>
    </source>
</evidence>
<keyword evidence="1" id="KW-0472">Membrane</keyword>
<dbReference type="GO" id="GO:0036149">
    <property type="term" value="P:phosphatidylinositol acyl-chain remodeling"/>
    <property type="evidence" value="ECO:0007669"/>
    <property type="project" value="TreeGrafter"/>
</dbReference>
<dbReference type="GO" id="GO:0016746">
    <property type="term" value="F:acyltransferase activity"/>
    <property type="evidence" value="ECO:0007669"/>
    <property type="project" value="TreeGrafter"/>
</dbReference>
<sequence>MEIIDHLGLSDKSKSRVLWFKGLICLLILFYFTVLYQLVAILSLGLSILFPDTANLIRNYTGNLFWNIGLHMMKSNRVKFKIYGDKLDANPAIVICNHSSLADTFIIHYLSRFSYKNKVDLPNLNFFSWFLVWRVPTIKIILHWLKCDENWEIDEKSVLFVFSRLLKSKFSEWIILFPEVNIWTKENVHLQTGLQDKYFLPKFENVLYPRFSSFYNIITALNNSKPHSYSNLYDLTILYTKDGEECGESPTLMDFLAADKQITIFRTALET</sequence>
<keyword evidence="3" id="KW-1185">Reference proteome</keyword>
<dbReference type="SUPFAM" id="SSF69593">
    <property type="entry name" value="Glycerol-3-phosphate (1)-acyltransferase"/>
    <property type="match status" value="1"/>
</dbReference>
<protein>
    <recommendedName>
        <fullName evidence="4">Phospholipid/glycerol acyltransferase domain-containing protein</fullName>
    </recommendedName>
</protein>
<dbReference type="PANTHER" id="PTHR10983:SF70">
    <property type="entry name" value="PROTEIN MUM3"/>
    <property type="match status" value="1"/>
</dbReference>
<accession>A0A9W4XAU5</accession>
<organism evidence="2 3">
    <name type="scientific">Candida verbasci</name>
    <dbReference type="NCBI Taxonomy" id="1227364"/>
    <lineage>
        <taxon>Eukaryota</taxon>
        <taxon>Fungi</taxon>
        <taxon>Dikarya</taxon>
        <taxon>Ascomycota</taxon>
        <taxon>Saccharomycotina</taxon>
        <taxon>Pichiomycetes</taxon>
        <taxon>Debaryomycetaceae</taxon>
        <taxon>Candida/Lodderomyces clade</taxon>
        <taxon>Candida</taxon>
    </lineage>
</organism>
<evidence type="ECO:0008006" key="4">
    <source>
        <dbReference type="Google" id="ProtNLM"/>
    </source>
</evidence>
<feature type="transmembrane region" description="Helical" evidence="1">
    <location>
        <begin position="23"/>
        <end position="50"/>
    </location>
</feature>
<dbReference type="GO" id="GO:0005783">
    <property type="term" value="C:endoplasmic reticulum"/>
    <property type="evidence" value="ECO:0007669"/>
    <property type="project" value="TreeGrafter"/>
</dbReference>
<reference evidence="2" key="1">
    <citation type="submission" date="2022-12" db="EMBL/GenBank/DDBJ databases">
        <authorList>
            <person name="Brejova B."/>
        </authorList>
    </citation>
    <scope>NUCLEOTIDE SEQUENCE</scope>
</reference>
<keyword evidence="1" id="KW-0812">Transmembrane</keyword>
<evidence type="ECO:0000313" key="3">
    <source>
        <dbReference type="Proteomes" id="UP001152885"/>
    </source>
</evidence>
<name>A0A9W4XAU5_9ASCO</name>
<dbReference type="Proteomes" id="UP001152885">
    <property type="component" value="Unassembled WGS sequence"/>
</dbReference>
<gene>
    <name evidence="2" type="ORF">CANVERA_P3224</name>
</gene>